<evidence type="ECO:0000313" key="1">
    <source>
        <dbReference type="EMBL" id="CAE6517470.1"/>
    </source>
</evidence>
<dbReference type="RefSeq" id="WP_177182271.1">
    <property type="nucleotide sequence ID" value="NZ_CAJNAP010000054.1"/>
</dbReference>
<accession>A0A1I4MGQ4</accession>
<dbReference type="Pfam" id="PF13591">
    <property type="entry name" value="MerR_2"/>
    <property type="match status" value="1"/>
</dbReference>
<dbReference type="AlphaFoldDB" id="A0A1I4MGQ4"/>
<dbReference type="Gene3D" id="1.10.1660.10">
    <property type="match status" value="1"/>
</dbReference>
<dbReference type="Proteomes" id="UP000601736">
    <property type="component" value="Unassembled WGS sequence"/>
</dbReference>
<evidence type="ECO:0000313" key="2">
    <source>
        <dbReference type="EMBL" id="SFM02177.1"/>
    </source>
</evidence>
<proteinExistence type="predicted"/>
<keyword evidence="3" id="KW-1185">Reference proteome</keyword>
<gene>
    <name evidence="1" type="ORF">NMYAN_80069</name>
    <name evidence="2" type="ORF">SAMN05421880_10472</name>
</gene>
<dbReference type="Proteomes" id="UP000199561">
    <property type="component" value="Unassembled WGS sequence"/>
</dbReference>
<dbReference type="EMBL" id="CAJNAP010000054">
    <property type="protein sequence ID" value="CAE6517470.1"/>
    <property type="molecule type" value="Genomic_DNA"/>
</dbReference>
<reference evidence="2 3" key="1">
    <citation type="submission" date="2016-10" db="EMBL/GenBank/DDBJ databases">
        <authorList>
            <person name="de Groot N.N."/>
        </authorList>
    </citation>
    <scope>NUCLEOTIDE SEQUENCE [LARGE SCALE GENOMIC DNA]</scope>
    <source>
        <strain evidence="2 3">Nm146</strain>
    </source>
</reference>
<protein>
    <submittedName>
        <fullName evidence="1">Chaperone modulatory protein CbpM</fullName>
    </submittedName>
    <submittedName>
        <fullName evidence="2">Transcriptional regulator, MerR family</fullName>
    </submittedName>
</protein>
<dbReference type="STRING" id="52442.SAMN05421880_10472"/>
<dbReference type="EMBL" id="FOUF01000004">
    <property type="protein sequence ID" value="SFM02177.1"/>
    <property type="molecule type" value="Genomic_DNA"/>
</dbReference>
<name>A0A1I4MGQ4_9PROT</name>
<evidence type="ECO:0000313" key="3">
    <source>
        <dbReference type="Proteomes" id="UP000199561"/>
    </source>
</evidence>
<reference evidence="1" key="2">
    <citation type="submission" date="2021-02" db="EMBL/GenBank/DDBJ databases">
        <authorList>
            <person name="Han P."/>
        </authorList>
    </citation>
    <scope>NUCLEOTIDE SEQUENCE</scope>
    <source>
        <strain evidence="1">Nitrosomonas nitrosa 18-3D</strain>
    </source>
</reference>
<organism evidence="2 3">
    <name type="scientific">Nitrosomonas nitrosa</name>
    <dbReference type="NCBI Taxonomy" id="52442"/>
    <lineage>
        <taxon>Bacteria</taxon>
        <taxon>Pseudomonadati</taxon>
        <taxon>Pseudomonadota</taxon>
        <taxon>Betaproteobacteria</taxon>
        <taxon>Nitrosomonadales</taxon>
        <taxon>Nitrosomonadaceae</taxon>
        <taxon>Nitrosomonas</taxon>
    </lineage>
</organism>
<sequence length="108" mass="11903">MIVNQNIIDAVIVEEGVELTLDELSHACAVNAEWIVALVDEGILEPLDIAANPWRFSGICLRRVRIIQHLQQDLEVNLAGAALALQLLEEIDSLQLRITALETHVKGS</sequence>